<evidence type="ECO:0000256" key="1">
    <source>
        <dbReference type="SAM" id="MobiDB-lite"/>
    </source>
</evidence>
<dbReference type="RefSeq" id="WP_350243696.1">
    <property type="nucleotide sequence ID" value="NZ_CP158299.1"/>
</dbReference>
<feature type="compositionally biased region" description="Basic and acidic residues" evidence="1">
    <location>
        <begin position="224"/>
        <end position="233"/>
    </location>
</feature>
<sequence>MNGIHHPALLAQLEQYVFPPAFVMRLQSEQGWSSARTQAVLVEYRRFVYLAATSAQPVTPSGPVDEVWHTHLTFTRDYWERLCGEVLGRPLHHEPGTGTADEAFTFARQYEATLQLYADTFGQPAPVEVWPAPRPQAAVPAPAVRGSVSSLQVLLGLLAGGLAFALSGHHIAVAVLVFGVVLVLLASRPLRRARRALADWDGPIWLWGSDGTADASGHHHHHGSHDGGHHGGGHDSGSSSDGGSSCGSSSCGSSCGSS</sequence>
<gene>
    <name evidence="3" type="ORF">ABOD76_19870</name>
</gene>
<dbReference type="KEGG" id="dsc:ABOD76_19870"/>
<protein>
    <recommendedName>
        <fullName evidence="4">TIGR04222 domain-containing membrane protein</fullName>
    </recommendedName>
</protein>
<organism evidence="3">
    <name type="scientific">Deinococcus sonorensis KR-87</name>
    <dbReference type="NCBI Taxonomy" id="694439"/>
    <lineage>
        <taxon>Bacteria</taxon>
        <taxon>Thermotogati</taxon>
        <taxon>Deinococcota</taxon>
        <taxon>Deinococci</taxon>
        <taxon>Deinococcales</taxon>
        <taxon>Deinococcaceae</taxon>
        <taxon>Deinococcus</taxon>
    </lineage>
</organism>
<reference evidence="3" key="1">
    <citation type="submission" date="2024-06" db="EMBL/GenBank/DDBJ databases">
        <title>Draft Genome Sequence of Deinococcus sonorensis Type Strain KR-87, a Biofilm Producing Representative of the Genus Deinococcus.</title>
        <authorList>
            <person name="Boren L.S."/>
            <person name="Grosso R.A."/>
            <person name="Hugenberg-Cox A.N."/>
            <person name="Hill J.T.E."/>
            <person name="Albert C.M."/>
            <person name="Tuohy J.M."/>
        </authorList>
    </citation>
    <scope>NUCLEOTIDE SEQUENCE</scope>
    <source>
        <strain evidence="3">KR-87</strain>
    </source>
</reference>
<evidence type="ECO:0000313" key="3">
    <source>
        <dbReference type="EMBL" id="XBV85655.1"/>
    </source>
</evidence>
<evidence type="ECO:0008006" key="4">
    <source>
        <dbReference type="Google" id="ProtNLM"/>
    </source>
</evidence>
<keyword evidence="2" id="KW-1133">Transmembrane helix</keyword>
<feature type="transmembrane region" description="Helical" evidence="2">
    <location>
        <begin position="153"/>
        <end position="186"/>
    </location>
</feature>
<accession>A0AAU7UBB8</accession>
<keyword evidence="2" id="KW-0472">Membrane</keyword>
<feature type="compositionally biased region" description="Low complexity" evidence="1">
    <location>
        <begin position="236"/>
        <end position="258"/>
    </location>
</feature>
<dbReference type="EMBL" id="CP158299">
    <property type="protein sequence ID" value="XBV85655.1"/>
    <property type="molecule type" value="Genomic_DNA"/>
</dbReference>
<evidence type="ECO:0000256" key="2">
    <source>
        <dbReference type="SAM" id="Phobius"/>
    </source>
</evidence>
<name>A0AAU7UBB8_9DEIO</name>
<feature type="region of interest" description="Disordered" evidence="1">
    <location>
        <begin position="215"/>
        <end position="258"/>
    </location>
</feature>
<proteinExistence type="predicted"/>
<keyword evidence="2" id="KW-0812">Transmembrane</keyword>
<dbReference type="AlphaFoldDB" id="A0AAU7UBB8"/>